<evidence type="ECO:0000313" key="2">
    <source>
        <dbReference type="EMBL" id="CAB4801675.1"/>
    </source>
</evidence>
<name>A0A6J6XZP1_9ZZZZ</name>
<dbReference type="AlphaFoldDB" id="A0A6J6XZP1"/>
<protein>
    <submittedName>
        <fullName evidence="2">Unannotated protein</fullName>
    </submittedName>
</protein>
<gene>
    <name evidence="2" type="ORF">UFOPK3046_00604</name>
</gene>
<evidence type="ECO:0000256" key="1">
    <source>
        <dbReference type="SAM" id="Phobius"/>
    </source>
</evidence>
<keyword evidence="1" id="KW-0472">Membrane</keyword>
<proteinExistence type="predicted"/>
<dbReference type="EMBL" id="CAFAAQ010000037">
    <property type="protein sequence ID" value="CAB4801675.1"/>
    <property type="molecule type" value="Genomic_DNA"/>
</dbReference>
<sequence>MSATVLLHQFVGTLSTTVLGAEGADPGSRLSMAIAGLLLLAVIVTIATVIFWRVTRPD</sequence>
<organism evidence="2">
    <name type="scientific">freshwater metagenome</name>
    <dbReference type="NCBI Taxonomy" id="449393"/>
    <lineage>
        <taxon>unclassified sequences</taxon>
        <taxon>metagenomes</taxon>
        <taxon>ecological metagenomes</taxon>
    </lineage>
</organism>
<feature type="transmembrane region" description="Helical" evidence="1">
    <location>
        <begin position="30"/>
        <end position="52"/>
    </location>
</feature>
<keyword evidence="1" id="KW-1133">Transmembrane helix</keyword>
<accession>A0A6J6XZP1</accession>
<keyword evidence="1" id="KW-0812">Transmembrane</keyword>
<reference evidence="2" key="1">
    <citation type="submission" date="2020-05" db="EMBL/GenBank/DDBJ databases">
        <authorList>
            <person name="Chiriac C."/>
            <person name="Salcher M."/>
            <person name="Ghai R."/>
            <person name="Kavagutti S V."/>
        </authorList>
    </citation>
    <scope>NUCLEOTIDE SEQUENCE</scope>
</reference>